<dbReference type="EMBL" id="NBNE01001019">
    <property type="protein sequence ID" value="OWZ15968.1"/>
    <property type="molecule type" value="Genomic_DNA"/>
</dbReference>
<evidence type="ECO:0008006" key="3">
    <source>
        <dbReference type="Google" id="ProtNLM"/>
    </source>
</evidence>
<proteinExistence type="predicted"/>
<dbReference type="OrthoDB" id="129546at2759"/>
<dbReference type="SUPFAM" id="SSF57756">
    <property type="entry name" value="Retrovirus zinc finger-like domains"/>
    <property type="match status" value="1"/>
</dbReference>
<evidence type="ECO:0000313" key="2">
    <source>
        <dbReference type="Proteomes" id="UP000198211"/>
    </source>
</evidence>
<dbReference type="GO" id="GO:0008270">
    <property type="term" value="F:zinc ion binding"/>
    <property type="evidence" value="ECO:0007669"/>
    <property type="project" value="InterPro"/>
</dbReference>
<protein>
    <recommendedName>
        <fullName evidence="3">CCHC-type domain-containing protein</fullName>
    </recommendedName>
</protein>
<reference evidence="2" key="1">
    <citation type="submission" date="2017-03" db="EMBL/GenBank/DDBJ databases">
        <title>Phytopthora megakarya and P. palmivora, two closely related causual agents of cacao black pod achieved similar genome size and gene model numbers by different mechanisms.</title>
        <authorList>
            <person name="Ali S."/>
            <person name="Shao J."/>
            <person name="Larry D.J."/>
            <person name="Kronmiller B."/>
            <person name="Shen D."/>
            <person name="Strem M.D."/>
            <person name="Melnick R.L."/>
            <person name="Guiltinan M.J."/>
            <person name="Tyler B.M."/>
            <person name="Meinhardt L.W."/>
            <person name="Bailey B.A."/>
        </authorList>
    </citation>
    <scope>NUCLEOTIDE SEQUENCE [LARGE SCALE GENOMIC DNA]</scope>
    <source>
        <strain evidence="2">zdho120</strain>
    </source>
</reference>
<dbReference type="GO" id="GO:0003676">
    <property type="term" value="F:nucleic acid binding"/>
    <property type="evidence" value="ECO:0007669"/>
    <property type="project" value="InterPro"/>
</dbReference>
<accession>A0A225WFD7</accession>
<name>A0A225WFD7_9STRA</name>
<evidence type="ECO:0000313" key="1">
    <source>
        <dbReference type="EMBL" id="OWZ15968.1"/>
    </source>
</evidence>
<comment type="caution">
    <text evidence="1">The sequence shown here is derived from an EMBL/GenBank/DDBJ whole genome shotgun (WGS) entry which is preliminary data.</text>
</comment>
<gene>
    <name evidence="1" type="ORF">PHMEG_00010306</name>
</gene>
<dbReference type="Proteomes" id="UP000198211">
    <property type="component" value="Unassembled WGS sequence"/>
</dbReference>
<organism evidence="1 2">
    <name type="scientific">Phytophthora megakarya</name>
    <dbReference type="NCBI Taxonomy" id="4795"/>
    <lineage>
        <taxon>Eukaryota</taxon>
        <taxon>Sar</taxon>
        <taxon>Stramenopiles</taxon>
        <taxon>Oomycota</taxon>
        <taxon>Peronosporomycetes</taxon>
        <taxon>Peronosporales</taxon>
        <taxon>Peronosporaceae</taxon>
        <taxon>Phytophthora</taxon>
    </lineage>
</organism>
<sequence length="106" mass="12510">RETRPGSKDIEFSRMVSRDECQRRNLCFFCYEPGHRMTQCRKSNRQLGNLVLSSGSMKAFSGKLTHVRRFARLHRRRQTIACMPSKRKRQITIEARQRLATAYQCS</sequence>
<dbReference type="AlphaFoldDB" id="A0A225WFD7"/>
<feature type="non-terminal residue" evidence="1">
    <location>
        <position position="1"/>
    </location>
</feature>
<keyword evidence="2" id="KW-1185">Reference proteome</keyword>
<dbReference type="InterPro" id="IPR036875">
    <property type="entry name" value="Znf_CCHC_sf"/>
</dbReference>